<feature type="signal peptide" evidence="5">
    <location>
        <begin position="1"/>
        <end position="19"/>
    </location>
</feature>
<dbReference type="PROSITE" id="PS51910">
    <property type="entry name" value="GH18_2"/>
    <property type="match status" value="1"/>
</dbReference>
<dbReference type="PROSITE" id="PS50941">
    <property type="entry name" value="CHIT_BIND_I_2"/>
    <property type="match status" value="3"/>
</dbReference>
<gene>
    <name evidence="8" type="ORF">PROFUN_13850</name>
</gene>
<feature type="compositionally biased region" description="Low complexity" evidence="4">
    <location>
        <begin position="176"/>
        <end position="187"/>
    </location>
</feature>
<dbReference type="InterPro" id="IPR001223">
    <property type="entry name" value="Glyco_hydro18_cat"/>
</dbReference>
<dbReference type="InterPro" id="IPR029070">
    <property type="entry name" value="Chitinase_insertion_sf"/>
</dbReference>
<dbReference type="Pfam" id="PF00704">
    <property type="entry name" value="Glyco_hydro_18"/>
    <property type="match status" value="2"/>
</dbReference>
<sequence length="370" mass="39070">MKTPLLFLLFSLGALLGSADITCGDGACTPATGVCCSQYGYCGNTTDYCGDGCVAGQCLKTSTSATSSSASTSSSSTTGTLTGCQISGCPNSGECCSIYGYCGSTADYCGQANCYSNCGQSTTNGPTSTLTGCQLNGCDGSSGSCCSQYGYCGDTADHCDKSKGCFSGCWGTTTTSSTVNTTSSPQPTTRPQPTPKSKGYLVGYYADWTVNNNCPITPEKIPADRYTHINFAFGSFDPTSGQLKDLDAKLIDRVVAMKRRDPKIKILVSLGNGGFGTKLFHSAASPGTLSASDVDSLKKNPPAGYKQFWDDKAKMPYATWGKNFATFENTTSIKYKTDFLKKKGYLGGMLWLIEPSTTISDFIWKELKNC</sequence>
<dbReference type="AlphaFoldDB" id="A0A2P6N2Q8"/>
<feature type="disulfide bond" evidence="3">
    <location>
        <begin position="165"/>
        <end position="169"/>
    </location>
</feature>
<feature type="disulfide bond" evidence="3">
    <location>
        <begin position="35"/>
        <end position="49"/>
    </location>
</feature>
<evidence type="ECO:0000259" key="6">
    <source>
        <dbReference type="PROSITE" id="PS50941"/>
    </source>
</evidence>
<dbReference type="OrthoDB" id="73875at2759"/>
<dbReference type="InterPro" id="IPR036861">
    <property type="entry name" value="Endochitinase-like_sf"/>
</dbReference>
<organism evidence="8 9">
    <name type="scientific">Planoprotostelium fungivorum</name>
    <dbReference type="NCBI Taxonomy" id="1890364"/>
    <lineage>
        <taxon>Eukaryota</taxon>
        <taxon>Amoebozoa</taxon>
        <taxon>Evosea</taxon>
        <taxon>Variosea</taxon>
        <taxon>Cavosteliida</taxon>
        <taxon>Cavosteliaceae</taxon>
        <taxon>Planoprotostelium</taxon>
    </lineage>
</organism>
<dbReference type="PANTHER" id="PTHR47849:SF8">
    <property type="entry name" value="LECTIN"/>
    <property type="match status" value="1"/>
</dbReference>
<dbReference type="Gene3D" id="3.30.60.10">
    <property type="entry name" value="Endochitinase-like"/>
    <property type="match status" value="3"/>
</dbReference>
<dbReference type="EMBL" id="MDYQ01000234">
    <property type="protein sequence ID" value="PRP78240.1"/>
    <property type="molecule type" value="Genomic_DNA"/>
</dbReference>
<dbReference type="InterPro" id="IPR017853">
    <property type="entry name" value="GH"/>
</dbReference>
<dbReference type="Gene3D" id="3.20.20.80">
    <property type="entry name" value="Glycosidases"/>
    <property type="match status" value="2"/>
</dbReference>
<evidence type="ECO:0000259" key="7">
    <source>
        <dbReference type="PROSITE" id="PS51910"/>
    </source>
</evidence>
<name>A0A2P6N2Q8_9EUKA</name>
<proteinExistence type="predicted"/>
<feature type="region of interest" description="Disordered" evidence="4">
    <location>
        <begin position="176"/>
        <end position="196"/>
    </location>
</feature>
<dbReference type="CDD" id="cd00035">
    <property type="entry name" value="ChtBD1"/>
    <property type="match status" value="3"/>
</dbReference>
<keyword evidence="2 3" id="KW-1015">Disulfide bond</keyword>
<evidence type="ECO:0000313" key="8">
    <source>
        <dbReference type="EMBL" id="PRP78240.1"/>
    </source>
</evidence>
<accession>A0A2P6N2Q8</accession>
<evidence type="ECO:0000256" key="3">
    <source>
        <dbReference type="PROSITE-ProRule" id="PRU00261"/>
    </source>
</evidence>
<feature type="disulfide bond" evidence="3">
    <location>
        <begin position="145"/>
        <end position="159"/>
    </location>
</feature>
<protein>
    <recommendedName>
        <fullName evidence="10">Chitinase</fullName>
    </recommendedName>
</protein>
<keyword evidence="1 3" id="KW-0147">Chitin-binding</keyword>
<keyword evidence="5" id="KW-0732">Signal</keyword>
<feature type="disulfide bond" evidence="3">
    <location>
        <begin position="95"/>
        <end position="109"/>
    </location>
</feature>
<dbReference type="GO" id="GO:0005975">
    <property type="term" value="P:carbohydrate metabolic process"/>
    <property type="evidence" value="ECO:0007669"/>
    <property type="project" value="InterPro"/>
</dbReference>
<dbReference type="InParanoid" id="A0A2P6N2Q8"/>
<dbReference type="Pfam" id="PF00187">
    <property type="entry name" value="Chitin_bind_1"/>
    <property type="match status" value="2"/>
</dbReference>
<keyword evidence="9" id="KW-1185">Reference proteome</keyword>
<evidence type="ECO:0000313" key="9">
    <source>
        <dbReference type="Proteomes" id="UP000241769"/>
    </source>
</evidence>
<dbReference type="PANTHER" id="PTHR47849">
    <property type="entry name" value="CHITIN-BINDING LECTIN 1"/>
    <property type="match status" value="1"/>
</dbReference>
<feature type="disulfide bond" evidence="3">
    <location>
        <begin position="114"/>
        <end position="118"/>
    </location>
</feature>
<evidence type="ECO:0000256" key="1">
    <source>
        <dbReference type="ARBA" id="ARBA00022669"/>
    </source>
</evidence>
<evidence type="ECO:0000256" key="2">
    <source>
        <dbReference type="ARBA" id="ARBA00023157"/>
    </source>
</evidence>
<dbReference type="SMART" id="SM00270">
    <property type="entry name" value="ChtBD1"/>
    <property type="match status" value="3"/>
</dbReference>
<dbReference type="InterPro" id="IPR001002">
    <property type="entry name" value="Chitin-bd_1"/>
</dbReference>
<dbReference type="InterPro" id="IPR018371">
    <property type="entry name" value="Chitin-binding_1_CS"/>
</dbReference>
<feature type="chain" id="PRO_5015129203" description="Chitinase" evidence="5">
    <location>
        <begin position="20"/>
        <end position="370"/>
    </location>
</feature>
<reference evidence="8 9" key="1">
    <citation type="journal article" date="2018" name="Genome Biol. Evol.">
        <title>Multiple Roots of Fruiting Body Formation in Amoebozoa.</title>
        <authorList>
            <person name="Hillmann F."/>
            <person name="Forbes G."/>
            <person name="Novohradska S."/>
            <person name="Ferling I."/>
            <person name="Riege K."/>
            <person name="Groth M."/>
            <person name="Westermann M."/>
            <person name="Marz M."/>
            <person name="Spaller T."/>
            <person name="Winckler T."/>
            <person name="Schaap P."/>
            <person name="Glockner G."/>
        </authorList>
    </citation>
    <scope>NUCLEOTIDE SEQUENCE [LARGE SCALE GENOMIC DNA]</scope>
    <source>
        <strain evidence="8 9">Jena</strain>
    </source>
</reference>
<feature type="domain" description="Chitin-binding type-1" evidence="6">
    <location>
        <begin position="81"/>
        <end position="120"/>
    </location>
</feature>
<comment type="caution">
    <text evidence="8">The sequence shown here is derived from an EMBL/GenBank/DDBJ whole genome shotgun (WGS) entry which is preliminary data.</text>
</comment>
<dbReference type="PROSITE" id="PS00026">
    <property type="entry name" value="CHIT_BIND_I_1"/>
    <property type="match status" value="1"/>
</dbReference>
<dbReference type="Gene3D" id="3.10.50.10">
    <property type="match status" value="1"/>
</dbReference>
<dbReference type="GO" id="GO:0008061">
    <property type="term" value="F:chitin binding"/>
    <property type="evidence" value="ECO:0007669"/>
    <property type="project" value="UniProtKB-UniRule"/>
</dbReference>
<evidence type="ECO:0000256" key="5">
    <source>
        <dbReference type="SAM" id="SignalP"/>
    </source>
</evidence>
<feature type="domain" description="Chitin-binding type-1" evidence="6">
    <location>
        <begin position="130"/>
        <end position="171"/>
    </location>
</feature>
<evidence type="ECO:0008006" key="10">
    <source>
        <dbReference type="Google" id="ProtNLM"/>
    </source>
</evidence>
<comment type="caution">
    <text evidence="3">Lacks conserved residue(s) required for the propagation of feature annotation.</text>
</comment>
<feature type="domain" description="GH18" evidence="7">
    <location>
        <begin position="199"/>
        <end position="370"/>
    </location>
</feature>
<dbReference type="STRING" id="1890364.A0A2P6N2Q8"/>
<feature type="domain" description="Chitin-binding type-1" evidence="6">
    <location>
        <begin position="20"/>
        <end position="60"/>
    </location>
</feature>
<dbReference type="SUPFAM" id="SSF51445">
    <property type="entry name" value="(Trans)glycosidases"/>
    <property type="match status" value="1"/>
</dbReference>
<dbReference type="SUPFAM" id="SSF57016">
    <property type="entry name" value="Plant lectins/antimicrobial peptides"/>
    <property type="match status" value="3"/>
</dbReference>
<evidence type="ECO:0000256" key="4">
    <source>
        <dbReference type="SAM" id="MobiDB-lite"/>
    </source>
</evidence>
<dbReference type="Proteomes" id="UP000241769">
    <property type="component" value="Unassembled WGS sequence"/>
</dbReference>